<organism evidence="2 3">
    <name type="scientific">Trypanosoma cruzi Dm28c</name>
    <dbReference type="NCBI Taxonomy" id="1416333"/>
    <lineage>
        <taxon>Eukaryota</taxon>
        <taxon>Discoba</taxon>
        <taxon>Euglenozoa</taxon>
        <taxon>Kinetoplastea</taxon>
        <taxon>Metakinetoplastina</taxon>
        <taxon>Trypanosomatida</taxon>
        <taxon>Trypanosomatidae</taxon>
        <taxon>Trypanosoma</taxon>
        <taxon>Schizotrypanum</taxon>
    </lineage>
</organism>
<feature type="region of interest" description="Disordered" evidence="1">
    <location>
        <begin position="88"/>
        <end position="194"/>
    </location>
</feature>
<evidence type="ECO:0000313" key="3">
    <source>
        <dbReference type="Proteomes" id="UP000017861"/>
    </source>
</evidence>
<name>V5A3Y5_TRYCR</name>
<accession>V5A3Y5</accession>
<protein>
    <submittedName>
        <fullName evidence="2">Uncharacterized protein</fullName>
    </submittedName>
</protein>
<evidence type="ECO:0000256" key="1">
    <source>
        <dbReference type="SAM" id="MobiDB-lite"/>
    </source>
</evidence>
<gene>
    <name evidence="2" type="ORF">TCDM_13026</name>
</gene>
<dbReference type="Proteomes" id="UP000017861">
    <property type="component" value="Unassembled WGS sequence"/>
</dbReference>
<feature type="compositionally biased region" description="Low complexity" evidence="1">
    <location>
        <begin position="119"/>
        <end position="130"/>
    </location>
</feature>
<feature type="compositionally biased region" description="Basic and acidic residues" evidence="1">
    <location>
        <begin position="131"/>
        <end position="146"/>
    </location>
</feature>
<dbReference type="VEuPathDB" id="TriTrypDB:TCDM_13026"/>
<proteinExistence type="predicted"/>
<feature type="compositionally biased region" description="Polar residues" evidence="1">
    <location>
        <begin position="175"/>
        <end position="194"/>
    </location>
</feature>
<evidence type="ECO:0000313" key="2">
    <source>
        <dbReference type="EMBL" id="ESS55495.1"/>
    </source>
</evidence>
<dbReference type="EMBL" id="AYLP01000804">
    <property type="protein sequence ID" value="ESS55495.1"/>
    <property type="molecule type" value="Genomic_DNA"/>
</dbReference>
<feature type="region of interest" description="Disordered" evidence="1">
    <location>
        <begin position="1"/>
        <end position="74"/>
    </location>
</feature>
<feature type="compositionally biased region" description="Polar residues" evidence="1">
    <location>
        <begin position="60"/>
        <end position="69"/>
    </location>
</feature>
<sequence length="249" mass="27577">MDAVKRHSRSTCPVSKRPLHAGTQEKRVRGGKTRSSTTHTKETNCGREKHRQGPRPGRQLHTSPLTHTDTIAAPSVCGRKDSALHTTISHKKQAVIHQWTRTRSDTPPPPPVQSHGQRDTATARCQQTQRTRSEQSPKEPNAEADPHPSMTRCLTPRGHTERTVSSTEIIRRQSLKNASVSDGPSNTIEENGQCGNAVTAPATMIPPYRGNSPITPRMHTQSTYHIKITQCFSPETKQPHSLPNSFGHR</sequence>
<dbReference type="AlphaFoldDB" id="V5A3Y5"/>
<comment type="caution">
    <text evidence="2">The sequence shown here is derived from an EMBL/GenBank/DDBJ whole genome shotgun (WGS) entry which is preliminary data.</text>
</comment>
<reference evidence="2 3" key="1">
    <citation type="journal article" date="2014" name="Genome Announc.">
        <title>Trypanosoma cruzi Clone Dm28c Draft Genome Sequence.</title>
        <authorList>
            <person name="Grisard E.C."/>
            <person name="Teixeira S.M."/>
            <person name="de Almeida L.G."/>
            <person name="Stoco P.H."/>
            <person name="Gerber A.L."/>
            <person name="Talavera-Lopez C."/>
            <person name="Lima O.C."/>
            <person name="Andersson B."/>
            <person name="de Vasconcelos A.T."/>
        </authorList>
    </citation>
    <scope>NUCLEOTIDE SEQUENCE [LARGE SCALE GENOMIC DNA]</scope>
    <source>
        <strain evidence="2 3">Dm28c</strain>
    </source>
</reference>